<keyword evidence="2" id="KW-1185">Reference proteome</keyword>
<gene>
    <name evidence="1" type="ORF">K7X08_017322</name>
</gene>
<comment type="caution">
    <text evidence="1">The sequence shown here is derived from an EMBL/GenBank/DDBJ whole genome shotgun (WGS) entry which is preliminary data.</text>
</comment>
<dbReference type="OrthoDB" id="1225832at2759"/>
<evidence type="ECO:0000313" key="2">
    <source>
        <dbReference type="Proteomes" id="UP001152561"/>
    </source>
</evidence>
<dbReference type="PANTHER" id="PTHR34190">
    <property type="entry name" value="EXPRESSED PROTEIN"/>
    <property type="match status" value="1"/>
</dbReference>
<evidence type="ECO:0000313" key="1">
    <source>
        <dbReference type="EMBL" id="KAJ8544739.1"/>
    </source>
</evidence>
<sequence>MCLDFRGKNLSIISELQLLEEKHGLSGRHYTALKKQEEEKDQSKTNLTLSSAIEEVQHKGTLMERLAVLETRVLQLSLDMNEGNTSRPSTSTGPVSFFERSVTIGQVQEDKANLQQSKGHHLAEKCLTSEVPLTEKTEQSTITNKSRIKRRISHRKWLGWLRLGC</sequence>
<organism evidence="1 2">
    <name type="scientific">Anisodus acutangulus</name>
    <dbReference type="NCBI Taxonomy" id="402998"/>
    <lineage>
        <taxon>Eukaryota</taxon>
        <taxon>Viridiplantae</taxon>
        <taxon>Streptophyta</taxon>
        <taxon>Embryophyta</taxon>
        <taxon>Tracheophyta</taxon>
        <taxon>Spermatophyta</taxon>
        <taxon>Magnoliopsida</taxon>
        <taxon>eudicotyledons</taxon>
        <taxon>Gunneridae</taxon>
        <taxon>Pentapetalae</taxon>
        <taxon>asterids</taxon>
        <taxon>lamiids</taxon>
        <taxon>Solanales</taxon>
        <taxon>Solanaceae</taxon>
        <taxon>Solanoideae</taxon>
        <taxon>Hyoscyameae</taxon>
        <taxon>Anisodus</taxon>
    </lineage>
</organism>
<reference evidence="2" key="1">
    <citation type="journal article" date="2023" name="Proc. Natl. Acad. Sci. U.S.A.">
        <title>Genomic and structural basis for evolution of tropane alkaloid biosynthesis.</title>
        <authorList>
            <person name="Wanga Y.-J."/>
            <person name="Taina T."/>
            <person name="Yua J.-Y."/>
            <person name="Lia J."/>
            <person name="Xua B."/>
            <person name="Chenc J."/>
            <person name="D'Auriad J.C."/>
            <person name="Huanga J.-P."/>
            <person name="Huanga S.-X."/>
        </authorList>
    </citation>
    <scope>NUCLEOTIDE SEQUENCE [LARGE SCALE GENOMIC DNA]</scope>
    <source>
        <strain evidence="2">cv. KIB-2019</strain>
    </source>
</reference>
<accession>A0A9Q1R689</accession>
<proteinExistence type="predicted"/>
<dbReference type="EMBL" id="JAJAGQ010000013">
    <property type="protein sequence ID" value="KAJ8544739.1"/>
    <property type="molecule type" value="Genomic_DNA"/>
</dbReference>
<name>A0A9Q1R689_9SOLA</name>
<protein>
    <submittedName>
        <fullName evidence="1">Uncharacterized protein</fullName>
    </submittedName>
</protein>
<dbReference type="Proteomes" id="UP001152561">
    <property type="component" value="Unassembled WGS sequence"/>
</dbReference>
<dbReference type="PANTHER" id="PTHR34190:SF10">
    <property type="entry name" value="TERNARY COMPLEX FACTOR MIP1 LEUCINE-ZIPPER DOMAIN-CONTAINING PROTEIN"/>
    <property type="match status" value="1"/>
</dbReference>
<dbReference type="AlphaFoldDB" id="A0A9Q1R689"/>